<protein>
    <submittedName>
        <fullName evidence="1">Putative ferredoxin</fullName>
    </submittedName>
</protein>
<sequence length="83" mass="8847">MSLVNRLLGVAPPSASSVLAIDRIACTGHGICAHILTAAMDLDEWGYPIVLDPHPDRALAAEAVKLCPARALRWIEPHGDPQT</sequence>
<gene>
    <name evidence="1" type="ORF">NONO_c40890</name>
</gene>
<dbReference type="AlphaFoldDB" id="W5TIV3"/>
<dbReference type="Proteomes" id="UP000019150">
    <property type="component" value="Chromosome"/>
</dbReference>
<dbReference type="KEGG" id="nno:NONO_c40890"/>
<dbReference type="RefSeq" id="WP_025350290.1">
    <property type="nucleotide sequence ID" value="NZ_CP006850.1"/>
</dbReference>
<keyword evidence="2" id="KW-1185">Reference proteome</keyword>
<dbReference type="OrthoDB" id="4741951at2"/>
<name>W5TIV3_9NOCA</name>
<accession>W5TIV3</accession>
<dbReference type="STRING" id="1415166.NONO_c40890"/>
<evidence type="ECO:0000313" key="2">
    <source>
        <dbReference type="Proteomes" id="UP000019150"/>
    </source>
</evidence>
<dbReference type="SUPFAM" id="SSF54862">
    <property type="entry name" value="4Fe-4S ferredoxins"/>
    <property type="match status" value="1"/>
</dbReference>
<dbReference type="EMBL" id="CP006850">
    <property type="protein sequence ID" value="AHH18873.1"/>
    <property type="molecule type" value="Genomic_DNA"/>
</dbReference>
<evidence type="ECO:0000313" key="1">
    <source>
        <dbReference type="EMBL" id="AHH18873.1"/>
    </source>
</evidence>
<dbReference type="Pfam" id="PF13459">
    <property type="entry name" value="Fer4_15"/>
    <property type="match status" value="1"/>
</dbReference>
<dbReference type="HOGENOM" id="CLU_139698_6_2_11"/>
<dbReference type="eggNOG" id="ENOG5033I09">
    <property type="taxonomic scope" value="Bacteria"/>
</dbReference>
<organism evidence="1 2">
    <name type="scientific">Nocardia nova SH22a</name>
    <dbReference type="NCBI Taxonomy" id="1415166"/>
    <lineage>
        <taxon>Bacteria</taxon>
        <taxon>Bacillati</taxon>
        <taxon>Actinomycetota</taxon>
        <taxon>Actinomycetes</taxon>
        <taxon>Mycobacteriales</taxon>
        <taxon>Nocardiaceae</taxon>
        <taxon>Nocardia</taxon>
    </lineage>
</organism>
<dbReference type="PATRIC" id="fig|1415166.3.peg.4195"/>
<dbReference type="Gene3D" id="3.30.70.20">
    <property type="match status" value="1"/>
</dbReference>
<reference evidence="1 2" key="1">
    <citation type="journal article" date="2014" name="Appl. Environ. Microbiol.">
        <title>Insights into the Microbial Degradation of Rubber and Gutta-Percha by Analysis of the Complete Genome of Nocardia nova SH22a.</title>
        <authorList>
            <person name="Luo Q."/>
            <person name="Hiessl S."/>
            <person name="Poehlein A."/>
            <person name="Daniel R."/>
            <person name="Steinbuchel A."/>
        </authorList>
    </citation>
    <scope>NUCLEOTIDE SEQUENCE [LARGE SCALE GENOMIC DNA]</scope>
    <source>
        <strain evidence="1">SH22a</strain>
    </source>
</reference>
<proteinExistence type="predicted"/>